<dbReference type="EMBL" id="DF973645">
    <property type="protein sequence ID" value="GAU36893.1"/>
    <property type="molecule type" value="Genomic_DNA"/>
</dbReference>
<dbReference type="InterPro" id="IPR013103">
    <property type="entry name" value="RVT_2"/>
</dbReference>
<dbReference type="AlphaFoldDB" id="A0A2Z6N4K3"/>
<reference evidence="4" key="1">
    <citation type="journal article" date="2017" name="Front. Plant Sci.">
        <title>Climate Clever Clovers: New Paradigm to Reduce the Environmental Footprint of Ruminants by Breeding Low Methanogenic Forages Utilizing Haplotype Variation.</title>
        <authorList>
            <person name="Kaur P."/>
            <person name="Appels R."/>
            <person name="Bayer P.E."/>
            <person name="Keeble-Gagnere G."/>
            <person name="Wang J."/>
            <person name="Hirakawa H."/>
            <person name="Shirasawa K."/>
            <person name="Vercoe P."/>
            <person name="Stefanova K."/>
            <person name="Durmic Z."/>
            <person name="Nichols P."/>
            <person name="Revell C."/>
            <person name="Isobe S.N."/>
            <person name="Edwards D."/>
            <person name="Erskine W."/>
        </authorList>
    </citation>
    <scope>NUCLEOTIDE SEQUENCE [LARGE SCALE GENOMIC DNA]</scope>
    <source>
        <strain evidence="4">cv. Daliak</strain>
    </source>
</reference>
<dbReference type="OrthoDB" id="414945at2759"/>
<dbReference type="Pfam" id="PF07727">
    <property type="entry name" value="RVT_2"/>
    <property type="match status" value="1"/>
</dbReference>
<accession>A0A2Z6N4K3</accession>
<protein>
    <recommendedName>
        <fullName evidence="2">Integrase catalytic domain-containing protein</fullName>
    </recommendedName>
</protein>
<dbReference type="InterPro" id="IPR001584">
    <property type="entry name" value="Integrase_cat-core"/>
</dbReference>
<dbReference type="PANTHER" id="PTHR11439">
    <property type="entry name" value="GAG-POL-RELATED RETROTRANSPOSON"/>
    <property type="match status" value="1"/>
</dbReference>
<proteinExistence type="predicted"/>
<dbReference type="GO" id="GO:0015074">
    <property type="term" value="P:DNA integration"/>
    <property type="evidence" value="ECO:0007669"/>
    <property type="project" value="InterPro"/>
</dbReference>
<dbReference type="PROSITE" id="PS50994">
    <property type="entry name" value="INTEGRASE"/>
    <property type="match status" value="1"/>
</dbReference>
<feature type="compositionally biased region" description="Low complexity" evidence="1">
    <location>
        <begin position="670"/>
        <end position="689"/>
    </location>
</feature>
<sequence>MIRSRTSCYGVITAHNLHRFVVNPQIPLQLDSMEARAQGTNSDAYQQWVVKDQYLFTWLLSTLSENVLPRVLGCKHAHENTKKLARSSNEYLLRIKTIVNLLITVGDVVSEQEQVDAILEGLPEEFNLFVIMIYSRFDSPTVEDFEALLILQEAQFEKFKQELHAPSVSANVAHSEARSTESVTNQDLHEVGTEHYNVNPQRGRGRGKGRGRGCGRYDSNAMRPPNRPYNAGPGPRPAHSNAYMRPSAHLALPHYYPHMADMESMASTSWYPDSGASHHLTFNPSNLAYDTPYTGPEQVMMGNGQDSKQILLEGNVGSDGLYSFKPFKFLPHSSLSNTSPKSTSFSVFNNHVNCNNVISAFTLDNEFHKWHLSLGKSHRLHAPNSITVYSAPFEVLHCDFWGPAPFHSYYGYNYYITFVCTFTKYTWIYFLKAKSDALKAFTQFLAFIKTQFQANVKALQSDWCGEFRPFTDLLNSLGIQHRLTCPHTSHQNGTVERKHRQIVEMGLTLLSHATLPLKFWDHSFTQAVYLINKLPSSVIPQFHSPHHGLYKTDPDYSLIKVFGCLCFPHLRPYNKHKLQFRSSPCVYLGVSPHHKGHKCLDAQGRIYISKDVVFHEFKFPYLSMFSPDPTSTSTLHASSSYHAHIHFPLSSNVPSNPSPAQSPILPNNLTLPSTPAPSHSSPSTTVPSMPSQPPNLPSLNTVFHSPSDNSPALRPNAQPSLIPPVISDHNNHPMVTRGKTGSLKPKVFLAETEPHTVKIAMSDPRWLTAMQSEYKALLDNHTWSLVSLPPHRKAIGCKWVFRVKENPDGSVNKFKARLVAKGFLQTAGFDFTETFSPVVKPITIRILLTLVVTYKWQVQQIDVNNAFLNGVLQEEVFMQQPPGFEANDKSLVCKLHKSLYGLKQAPRAWYDRLTQALIQMGFAKSRCDPSHSQNGSSTYVLIYVYDILITGSATKLVQDVIHKLNAHFELKQMGQVDYFLGIEVHHLPFGALLLNQAKYIRDLLGKTKMTNSKPISSPMMSSCRLSKVGSDTMSDPTLYRSTVGALQYATLTRPDIAFSVNKVCQFMANPLESHWKAVKRILRYLNGTMHHGLLISPSASGPPFSLRAYSDVDWATDHDDHRSTSGSCIYFGPNLVSWGSKKQQLVARSSTEAEYRSMANTTAELLWIQSMLDELHVPYHTPTLLCDNISAVSLAHNPVLHFRTKHLELDIHFVREKVLAKQLHILYVPATGQLVDPLTKPLAPSNFASIRAKLKVFSCQKPP</sequence>
<name>A0A2Z6N4K3_TRISU</name>
<dbReference type="PANTHER" id="PTHR11439:SF455">
    <property type="entry name" value="RLK (RECEPTOR-LIKE PROTEIN KINASE) 8, PUTATIVE-RELATED"/>
    <property type="match status" value="1"/>
</dbReference>
<feature type="compositionally biased region" description="Low complexity" evidence="1">
    <location>
        <begin position="652"/>
        <end position="663"/>
    </location>
</feature>
<feature type="domain" description="Integrase catalytic" evidence="2">
    <location>
        <begin position="388"/>
        <end position="553"/>
    </location>
</feature>
<dbReference type="Pfam" id="PF25597">
    <property type="entry name" value="SH3_retrovirus"/>
    <property type="match status" value="1"/>
</dbReference>
<evidence type="ECO:0000313" key="4">
    <source>
        <dbReference type="Proteomes" id="UP000242715"/>
    </source>
</evidence>
<dbReference type="InterPro" id="IPR043502">
    <property type="entry name" value="DNA/RNA_pol_sf"/>
</dbReference>
<dbReference type="Pfam" id="PF00665">
    <property type="entry name" value="rve"/>
    <property type="match status" value="1"/>
</dbReference>
<feature type="region of interest" description="Disordered" evidence="1">
    <location>
        <begin position="196"/>
        <end position="237"/>
    </location>
</feature>
<dbReference type="GO" id="GO:0003676">
    <property type="term" value="F:nucleic acid binding"/>
    <property type="evidence" value="ECO:0007669"/>
    <property type="project" value="InterPro"/>
</dbReference>
<gene>
    <name evidence="3" type="ORF">TSUD_220620</name>
</gene>
<dbReference type="CDD" id="cd09272">
    <property type="entry name" value="RNase_HI_RT_Ty1"/>
    <property type="match status" value="1"/>
</dbReference>
<feature type="compositionally biased region" description="Basic residues" evidence="1">
    <location>
        <begin position="203"/>
        <end position="213"/>
    </location>
</feature>
<evidence type="ECO:0000256" key="1">
    <source>
        <dbReference type="SAM" id="MobiDB-lite"/>
    </source>
</evidence>
<dbReference type="Proteomes" id="UP000242715">
    <property type="component" value="Unassembled WGS sequence"/>
</dbReference>
<dbReference type="InterPro" id="IPR057670">
    <property type="entry name" value="SH3_retrovirus"/>
</dbReference>
<dbReference type="SUPFAM" id="SSF56672">
    <property type="entry name" value="DNA/RNA polymerases"/>
    <property type="match status" value="1"/>
</dbReference>
<organism evidence="3 4">
    <name type="scientific">Trifolium subterraneum</name>
    <name type="common">Subterranean clover</name>
    <dbReference type="NCBI Taxonomy" id="3900"/>
    <lineage>
        <taxon>Eukaryota</taxon>
        <taxon>Viridiplantae</taxon>
        <taxon>Streptophyta</taxon>
        <taxon>Embryophyta</taxon>
        <taxon>Tracheophyta</taxon>
        <taxon>Spermatophyta</taxon>
        <taxon>Magnoliopsida</taxon>
        <taxon>eudicotyledons</taxon>
        <taxon>Gunneridae</taxon>
        <taxon>Pentapetalae</taxon>
        <taxon>rosids</taxon>
        <taxon>fabids</taxon>
        <taxon>Fabales</taxon>
        <taxon>Fabaceae</taxon>
        <taxon>Papilionoideae</taxon>
        <taxon>50 kb inversion clade</taxon>
        <taxon>NPAAA clade</taxon>
        <taxon>Hologalegina</taxon>
        <taxon>IRL clade</taxon>
        <taxon>Trifolieae</taxon>
        <taxon>Trifolium</taxon>
    </lineage>
</organism>
<keyword evidence="4" id="KW-1185">Reference proteome</keyword>
<feature type="region of interest" description="Disordered" evidence="1">
    <location>
        <begin position="652"/>
        <end position="715"/>
    </location>
</feature>
<evidence type="ECO:0000313" key="3">
    <source>
        <dbReference type="EMBL" id="GAU36893.1"/>
    </source>
</evidence>
<evidence type="ECO:0000259" key="2">
    <source>
        <dbReference type="PROSITE" id="PS50994"/>
    </source>
</evidence>
<feature type="compositionally biased region" description="Polar residues" evidence="1">
    <location>
        <begin position="697"/>
        <end position="710"/>
    </location>
</feature>
<dbReference type="Gene3D" id="3.30.420.10">
    <property type="entry name" value="Ribonuclease H-like superfamily/Ribonuclease H"/>
    <property type="match status" value="1"/>
</dbReference>
<dbReference type="InterPro" id="IPR012337">
    <property type="entry name" value="RNaseH-like_sf"/>
</dbReference>
<dbReference type="InterPro" id="IPR036397">
    <property type="entry name" value="RNaseH_sf"/>
</dbReference>
<dbReference type="SUPFAM" id="SSF53098">
    <property type="entry name" value="Ribonuclease H-like"/>
    <property type="match status" value="1"/>
</dbReference>